<dbReference type="Gene3D" id="3.40.50.300">
    <property type="entry name" value="P-loop containing nucleotide triphosphate hydrolases"/>
    <property type="match status" value="1"/>
</dbReference>
<evidence type="ECO:0000256" key="5">
    <source>
        <dbReference type="ARBA" id="ARBA00023134"/>
    </source>
</evidence>
<dbReference type="STRING" id="888268.A0A1E5VFU1"/>
<gene>
    <name evidence="7" type="ORF">BAE44_0015077</name>
</gene>
<comment type="caution">
    <text evidence="7">The sequence shown here is derived from an EMBL/GenBank/DDBJ whole genome shotgun (WGS) entry which is preliminary data.</text>
</comment>
<keyword evidence="3 6" id="KW-0547">Nucleotide-binding</keyword>
<keyword evidence="2" id="KW-0519">Myristate</keyword>
<dbReference type="GO" id="GO:0016192">
    <property type="term" value="P:vesicle-mediated transport"/>
    <property type="evidence" value="ECO:0007669"/>
    <property type="project" value="UniProtKB-KW"/>
</dbReference>
<keyword evidence="5 6" id="KW-0342">GTP-binding</keyword>
<dbReference type="EMBL" id="LWDX02041223">
    <property type="protein sequence ID" value="OEL23904.1"/>
    <property type="molecule type" value="Genomic_DNA"/>
</dbReference>
<dbReference type="GO" id="GO:0003924">
    <property type="term" value="F:GTPase activity"/>
    <property type="evidence" value="ECO:0007669"/>
    <property type="project" value="InterPro"/>
</dbReference>
<dbReference type="OrthoDB" id="648776at2759"/>
<keyword evidence="4" id="KW-0813">Transport</keyword>
<comment type="similarity">
    <text evidence="1">Belongs to the small GTPase superfamily. Arf family.</text>
</comment>
<evidence type="ECO:0000256" key="2">
    <source>
        <dbReference type="ARBA" id="ARBA00022707"/>
    </source>
</evidence>
<reference evidence="7 8" key="1">
    <citation type="submission" date="2016-09" db="EMBL/GenBank/DDBJ databases">
        <title>The draft genome of Dichanthelium oligosanthes: A C3 panicoid grass species.</title>
        <authorList>
            <person name="Studer A.J."/>
            <person name="Schnable J.C."/>
            <person name="Brutnell T.P."/>
        </authorList>
    </citation>
    <scope>NUCLEOTIDE SEQUENCE [LARGE SCALE GENOMIC DNA]</scope>
    <source>
        <strain evidence="8">cv. Kellogg 1175</strain>
        <tissue evidence="7">Leaf</tissue>
    </source>
</reference>
<organism evidence="7 8">
    <name type="scientific">Dichanthelium oligosanthes</name>
    <dbReference type="NCBI Taxonomy" id="888268"/>
    <lineage>
        <taxon>Eukaryota</taxon>
        <taxon>Viridiplantae</taxon>
        <taxon>Streptophyta</taxon>
        <taxon>Embryophyta</taxon>
        <taxon>Tracheophyta</taxon>
        <taxon>Spermatophyta</taxon>
        <taxon>Magnoliopsida</taxon>
        <taxon>Liliopsida</taxon>
        <taxon>Poales</taxon>
        <taxon>Poaceae</taxon>
        <taxon>PACMAD clade</taxon>
        <taxon>Panicoideae</taxon>
        <taxon>Panicodae</taxon>
        <taxon>Paniceae</taxon>
        <taxon>Dichantheliinae</taxon>
        <taxon>Dichanthelium</taxon>
    </lineage>
</organism>
<feature type="binding site" evidence="6">
    <location>
        <begin position="13"/>
        <end position="16"/>
    </location>
    <ligand>
        <name>GTP</name>
        <dbReference type="ChEBI" id="CHEBI:37565"/>
    </ligand>
</feature>
<evidence type="ECO:0000256" key="3">
    <source>
        <dbReference type="ARBA" id="ARBA00022741"/>
    </source>
</evidence>
<feature type="non-terminal residue" evidence="7">
    <location>
        <position position="1"/>
    </location>
</feature>
<keyword evidence="2" id="KW-0449">Lipoprotein</keyword>
<dbReference type="SUPFAM" id="SSF52540">
    <property type="entry name" value="P-loop containing nucleoside triphosphate hydrolases"/>
    <property type="match status" value="1"/>
</dbReference>
<proteinExistence type="inferred from homology"/>
<dbReference type="PANTHER" id="PTHR11711">
    <property type="entry name" value="ADP RIBOSYLATION FACTOR-RELATED"/>
    <property type="match status" value="1"/>
</dbReference>
<name>A0A1E5VFU1_9POAL</name>
<dbReference type="Proteomes" id="UP000095767">
    <property type="component" value="Unassembled WGS sequence"/>
</dbReference>
<dbReference type="InterPro" id="IPR024156">
    <property type="entry name" value="Small_GTPase_ARF"/>
</dbReference>
<evidence type="ECO:0000256" key="6">
    <source>
        <dbReference type="PIRSR" id="PIRSR606689-1"/>
    </source>
</evidence>
<protein>
    <submittedName>
        <fullName evidence="7">Uncharacterized protein</fullName>
    </submittedName>
</protein>
<evidence type="ECO:0000256" key="1">
    <source>
        <dbReference type="ARBA" id="ARBA00010290"/>
    </source>
</evidence>
<dbReference type="GO" id="GO:0005525">
    <property type="term" value="F:GTP binding"/>
    <property type="evidence" value="ECO:0007669"/>
    <property type="project" value="UniProtKB-KW"/>
</dbReference>
<evidence type="ECO:0000313" key="8">
    <source>
        <dbReference type="Proteomes" id="UP000095767"/>
    </source>
</evidence>
<sequence>LPRDELSNSLLNNKQDLPNAISAAQMAEDRSLAFSPLATVRRWHIQSAYATTGEGRYEGLDWLCTNVNIKVCLLCFMSF</sequence>
<accession>A0A1E5VFU1</accession>
<keyword evidence="4" id="KW-0931">ER-Golgi transport</keyword>
<dbReference type="Pfam" id="PF00025">
    <property type="entry name" value="Arf"/>
    <property type="match status" value="1"/>
</dbReference>
<keyword evidence="8" id="KW-1185">Reference proteome</keyword>
<evidence type="ECO:0000313" key="7">
    <source>
        <dbReference type="EMBL" id="OEL23904.1"/>
    </source>
</evidence>
<evidence type="ECO:0000256" key="4">
    <source>
        <dbReference type="ARBA" id="ARBA00022892"/>
    </source>
</evidence>
<dbReference type="AlphaFoldDB" id="A0A1E5VFU1"/>
<dbReference type="InterPro" id="IPR006689">
    <property type="entry name" value="Small_GTPase_ARF/SAR"/>
</dbReference>
<dbReference type="InterPro" id="IPR027417">
    <property type="entry name" value="P-loop_NTPase"/>
</dbReference>